<dbReference type="Proteomes" id="UP000073816">
    <property type="component" value="Chromosome"/>
</dbReference>
<evidence type="ECO:0000313" key="2">
    <source>
        <dbReference type="Proteomes" id="UP000073816"/>
    </source>
</evidence>
<reference evidence="2" key="1">
    <citation type="submission" date="2015-09" db="EMBL/GenBank/DDBJ databases">
        <title>Complete sequence of Algoriphagus sp. M8-2.</title>
        <authorList>
            <person name="Shintani M."/>
        </authorList>
    </citation>
    <scope>NUCLEOTIDE SEQUENCE [LARGE SCALE GENOMIC DNA]</scope>
    <source>
        <strain evidence="2">M8-2</strain>
    </source>
</reference>
<dbReference type="EMBL" id="CP012836">
    <property type="protein sequence ID" value="AMQ56459.1"/>
    <property type="molecule type" value="Genomic_DNA"/>
</dbReference>
<protein>
    <submittedName>
        <fullName evidence="1">Uncharacterized protein</fullName>
    </submittedName>
</protein>
<dbReference type="STRING" id="1727163.AO498_08525"/>
<organism evidence="1 2">
    <name type="scientific">Algoriphagus sanaruensis</name>
    <dbReference type="NCBI Taxonomy" id="1727163"/>
    <lineage>
        <taxon>Bacteria</taxon>
        <taxon>Pseudomonadati</taxon>
        <taxon>Bacteroidota</taxon>
        <taxon>Cytophagia</taxon>
        <taxon>Cytophagales</taxon>
        <taxon>Cyclobacteriaceae</taxon>
        <taxon>Algoriphagus</taxon>
    </lineage>
</organism>
<accession>A0A142EMV4</accession>
<evidence type="ECO:0000313" key="1">
    <source>
        <dbReference type="EMBL" id="AMQ56459.1"/>
    </source>
</evidence>
<reference evidence="1 2" key="2">
    <citation type="journal article" date="2016" name="Genome Announc.">
        <title>Complete Genome Sequence of Algoriphagus sp. Strain M8-2, Isolated from a Brackish Lake.</title>
        <authorList>
            <person name="Muraguchi Y."/>
            <person name="Kushimoto K."/>
            <person name="Ohtsubo Y."/>
            <person name="Suzuki T."/>
            <person name="Dohra H."/>
            <person name="Kimbara K."/>
            <person name="Shintani M."/>
        </authorList>
    </citation>
    <scope>NUCLEOTIDE SEQUENCE [LARGE SCALE GENOMIC DNA]</scope>
    <source>
        <strain evidence="1 2">M8-2</strain>
    </source>
</reference>
<name>A0A142EMV4_9BACT</name>
<sequence length="102" mass="11882">MTIRKLVKESINMLDKSDKGIIFQDFDHQVVHVADAAFYGKQVYPKDLVKTLNENFNLSGFPLDDASFRKELLELIDKYEYAVKHRPKKKGFELDEDFGKIV</sequence>
<keyword evidence="2" id="KW-1185">Reference proteome</keyword>
<dbReference type="PATRIC" id="fig|1727163.4.peg.1778"/>
<dbReference type="KEGG" id="alm:AO498_08525"/>
<dbReference type="OrthoDB" id="826309at2"/>
<proteinExistence type="predicted"/>
<dbReference type="RefSeq" id="WP_067546023.1">
    <property type="nucleotide sequence ID" value="NZ_CP012836.1"/>
</dbReference>
<gene>
    <name evidence="1" type="ORF">AO498_08525</name>
</gene>
<dbReference type="AlphaFoldDB" id="A0A142EMV4"/>